<name>A0A0M6Y086_9HYPH</name>
<proteinExistence type="predicted"/>
<evidence type="ECO:0000313" key="2">
    <source>
        <dbReference type="Proteomes" id="UP000048926"/>
    </source>
</evidence>
<organism evidence="1 2">
    <name type="scientific">Roseibium aggregatum</name>
    <dbReference type="NCBI Taxonomy" id="187304"/>
    <lineage>
        <taxon>Bacteria</taxon>
        <taxon>Pseudomonadati</taxon>
        <taxon>Pseudomonadota</taxon>
        <taxon>Alphaproteobacteria</taxon>
        <taxon>Hyphomicrobiales</taxon>
        <taxon>Stappiaceae</taxon>
        <taxon>Roseibium</taxon>
    </lineage>
</organism>
<dbReference type="Proteomes" id="UP000048926">
    <property type="component" value="Unassembled WGS sequence"/>
</dbReference>
<accession>A0A0M6Y086</accession>
<gene>
    <name evidence="1" type="ORF">LAL4801_01134</name>
</gene>
<dbReference type="EMBL" id="CXST01000001">
    <property type="protein sequence ID" value="CTQ42698.1"/>
    <property type="molecule type" value="Genomic_DNA"/>
</dbReference>
<keyword evidence="2" id="KW-1185">Reference proteome</keyword>
<dbReference type="AlphaFoldDB" id="A0A0M6Y086"/>
<reference evidence="2" key="1">
    <citation type="submission" date="2015-07" db="EMBL/GenBank/DDBJ databases">
        <authorList>
            <person name="Rodrigo-Torres Lidia"/>
            <person name="Arahal R.David."/>
        </authorList>
    </citation>
    <scope>NUCLEOTIDE SEQUENCE [LARGE SCALE GENOMIC DNA]</scope>
    <source>
        <strain evidence="2">CECT 4801</strain>
    </source>
</reference>
<dbReference type="RefSeq" id="WP_055654736.1">
    <property type="nucleotide sequence ID" value="NZ_CXST01000001.1"/>
</dbReference>
<evidence type="ECO:0008006" key="3">
    <source>
        <dbReference type="Google" id="ProtNLM"/>
    </source>
</evidence>
<dbReference type="OrthoDB" id="8100950at2"/>
<protein>
    <recommendedName>
        <fullName evidence="3">DUF2513 domain-containing protein</fullName>
    </recommendedName>
</protein>
<evidence type="ECO:0000313" key="1">
    <source>
        <dbReference type="EMBL" id="CTQ42698.1"/>
    </source>
</evidence>
<sequence length="142" mass="15278">MPTTLDKHQEIIGRMMKGLVDSGLEKIGFGDHMALEFLGLNTDQDAPKNSEIADVVSWMISEGLIRSDAGPDQSYWRMGGGFLFPGLQLTSKGLAALDVIRSQEEKLSHQIDKPKGELSPATYTKLGSLIGGILGGFTKSIG</sequence>